<dbReference type="EMBL" id="JAUSTN010000008">
    <property type="protein sequence ID" value="MDQ0275510.1"/>
    <property type="molecule type" value="Genomic_DNA"/>
</dbReference>
<sequence>MVKTIEEIERAIIKTYKKDIWVKFVRAINDFDMIKDGDKIAVAISGGKDSLTLAKLFQELKRHGKMKFELEFIAMNPGYVDENIERLEYNCKALGIPVKMYDSDIFQVAEKIAGENPCYMCARMRRGNLYAKAQSLGCNKLALGHHFNDVIETVMLNIIYSGNFKTMMPKLHSDNFENMEIIRPMYYVEEEAIKRFMRFTGLRPLDCACAVTKRRSGNRRFWIKDLISEIKKVHPQADINILRSTENVNMGAIVGYKIRDEKHSFLETYEKNSSGYEDKDENNCDNCQI</sequence>
<organism evidence="3 4">
    <name type="scientific">Peptoniphilus koenoeneniae</name>
    <dbReference type="NCBI Taxonomy" id="507751"/>
    <lineage>
        <taxon>Bacteria</taxon>
        <taxon>Bacillati</taxon>
        <taxon>Bacillota</taxon>
        <taxon>Tissierellia</taxon>
        <taxon>Tissierellales</taxon>
        <taxon>Peptoniphilaceae</taxon>
        <taxon>Peptoniphilus</taxon>
    </lineage>
</organism>
<dbReference type="SUPFAM" id="SSF52402">
    <property type="entry name" value="Adenine nucleotide alpha hydrolases-like"/>
    <property type="match status" value="1"/>
</dbReference>
<accession>A0ABU0AZW9</accession>
<gene>
    <name evidence="3" type="ORF">J2S72_001539</name>
</gene>
<dbReference type="Gene3D" id="3.40.50.620">
    <property type="entry name" value="HUPs"/>
    <property type="match status" value="1"/>
</dbReference>
<comment type="caution">
    <text evidence="3">The sequence shown here is derived from an EMBL/GenBank/DDBJ whole genome shotgun (WGS) entry which is preliminary data.</text>
</comment>
<name>A0ABU0AZW9_9FIRM</name>
<dbReference type="PANTHER" id="PTHR43686">
    <property type="entry name" value="SULFURTRANSFERASE-RELATED"/>
    <property type="match status" value="1"/>
</dbReference>
<evidence type="ECO:0000313" key="4">
    <source>
        <dbReference type="Proteomes" id="UP001236559"/>
    </source>
</evidence>
<keyword evidence="4" id="KW-1185">Reference proteome</keyword>
<dbReference type="Proteomes" id="UP001236559">
    <property type="component" value="Unassembled WGS sequence"/>
</dbReference>
<dbReference type="RefSeq" id="WP_023055173.1">
    <property type="nucleotide sequence ID" value="NZ_JAUSTN010000008.1"/>
</dbReference>
<dbReference type="CDD" id="cd24138">
    <property type="entry name" value="TtcA-like"/>
    <property type="match status" value="1"/>
</dbReference>
<dbReference type="InterPro" id="IPR014729">
    <property type="entry name" value="Rossmann-like_a/b/a_fold"/>
</dbReference>
<protein>
    <submittedName>
        <fullName evidence="3">tRNA(Ile)-lysidine synthase TilS/MesJ</fullName>
    </submittedName>
</protein>
<proteinExistence type="predicted"/>
<dbReference type="PANTHER" id="PTHR43686:SF1">
    <property type="entry name" value="AMINOTRAN_5 DOMAIN-CONTAINING PROTEIN"/>
    <property type="match status" value="1"/>
</dbReference>
<evidence type="ECO:0000259" key="2">
    <source>
        <dbReference type="Pfam" id="PF01171"/>
    </source>
</evidence>
<dbReference type="InterPro" id="IPR035107">
    <property type="entry name" value="tRNA_thiolation_TtcA_Ctu1"/>
</dbReference>
<evidence type="ECO:0000313" key="3">
    <source>
        <dbReference type="EMBL" id="MDQ0275510.1"/>
    </source>
</evidence>
<keyword evidence="1" id="KW-0808">Transferase</keyword>
<dbReference type="PIRSF" id="PIRSF004976">
    <property type="entry name" value="ATPase_YdaO"/>
    <property type="match status" value="1"/>
</dbReference>
<dbReference type="Pfam" id="PF01171">
    <property type="entry name" value="ATP_bind_3"/>
    <property type="match status" value="1"/>
</dbReference>
<evidence type="ECO:0000256" key="1">
    <source>
        <dbReference type="ARBA" id="ARBA00022679"/>
    </source>
</evidence>
<reference evidence="3 4" key="1">
    <citation type="submission" date="2023-07" db="EMBL/GenBank/DDBJ databases">
        <title>Genomic Encyclopedia of Type Strains, Phase IV (KMG-IV): sequencing the most valuable type-strain genomes for metagenomic binning, comparative biology and taxonomic classification.</title>
        <authorList>
            <person name="Goeker M."/>
        </authorList>
    </citation>
    <scope>NUCLEOTIDE SEQUENCE [LARGE SCALE GENOMIC DNA]</scope>
    <source>
        <strain evidence="3 4">DSM 22616</strain>
    </source>
</reference>
<dbReference type="InterPro" id="IPR011063">
    <property type="entry name" value="TilS/TtcA_N"/>
</dbReference>
<feature type="domain" description="tRNA(Ile)-lysidine/2-thiocytidine synthase N-terminal" evidence="2">
    <location>
        <begin position="39"/>
        <end position="202"/>
    </location>
</feature>